<keyword evidence="3 6" id="KW-0812">Transmembrane</keyword>
<comment type="caution">
    <text evidence="8">The sequence shown here is derived from an EMBL/GenBank/DDBJ whole genome shotgun (WGS) entry which is preliminary data.</text>
</comment>
<dbReference type="OrthoDB" id="7818056at2"/>
<organism evidence="8 9">
    <name type="scientific">Methylobacterium oryzihabitans</name>
    <dbReference type="NCBI Taxonomy" id="2499852"/>
    <lineage>
        <taxon>Bacteria</taxon>
        <taxon>Pseudomonadati</taxon>
        <taxon>Pseudomonadota</taxon>
        <taxon>Alphaproteobacteria</taxon>
        <taxon>Hyphomicrobiales</taxon>
        <taxon>Methylobacteriaceae</taxon>
        <taxon>Methylobacterium</taxon>
    </lineage>
</organism>
<evidence type="ECO:0000259" key="7">
    <source>
        <dbReference type="Pfam" id="PF00892"/>
    </source>
</evidence>
<feature type="transmembrane region" description="Helical" evidence="6">
    <location>
        <begin position="152"/>
        <end position="172"/>
    </location>
</feature>
<accession>A0A3S3U2N5</accession>
<evidence type="ECO:0000256" key="2">
    <source>
        <dbReference type="ARBA" id="ARBA00009853"/>
    </source>
</evidence>
<keyword evidence="4 6" id="KW-1133">Transmembrane helix</keyword>
<reference evidence="8 9" key="1">
    <citation type="submission" date="2019-01" db="EMBL/GenBank/DDBJ databases">
        <authorList>
            <person name="Chen W.-M."/>
        </authorList>
    </citation>
    <scope>NUCLEOTIDE SEQUENCE [LARGE SCALE GENOMIC DNA]</scope>
    <source>
        <strain evidence="8 9">TER-1</strain>
    </source>
</reference>
<evidence type="ECO:0000256" key="5">
    <source>
        <dbReference type="ARBA" id="ARBA00023136"/>
    </source>
</evidence>
<feature type="transmembrane region" description="Helical" evidence="6">
    <location>
        <begin position="99"/>
        <end position="117"/>
    </location>
</feature>
<evidence type="ECO:0000256" key="3">
    <source>
        <dbReference type="ARBA" id="ARBA00022692"/>
    </source>
</evidence>
<gene>
    <name evidence="8" type="ORF">EOE48_24505</name>
</gene>
<feature type="transmembrane region" description="Helical" evidence="6">
    <location>
        <begin position="266"/>
        <end position="283"/>
    </location>
</feature>
<comment type="similarity">
    <text evidence="2">Belongs to the drug/metabolite transporter (DMT) superfamily. 10 TMS drug/metabolite exporter (DME) (TC 2.A.7.3) family.</text>
</comment>
<dbReference type="Proteomes" id="UP000286997">
    <property type="component" value="Unassembled WGS sequence"/>
</dbReference>
<dbReference type="Pfam" id="PF00892">
    <property type="entry name" value="EamA"/>
    <property type="match status" value="2"/>
</dbReference>
<dbReference type="GO" id="GO:0016020">
    <property type="term" value="C:membrane"/>
    <property type="evidence" value="ECO:0007669"/>
    <property type="project" value="UniProtKB-SubCell"/>
</dbReference>
<dbReference type="SUPFAM" id="SSF103481">
    <property type="entry name" value="Multidrug resistance efflux transporter EmrE"/>
    <property type="match status" value="2"/>
</dbReference>
<protein>
    <submittedName>
        <fullName evidence="8">DMT family transporter</fullName>
    </submittedName>
</protein>
<name>A0A3S3U2N5_9HYPH</name>
<evidence type="ECO:0000256" key="6">
    <source>
        <dbReference type="SAM" id="Phobius"/>
    </source>
</evidence>
<dbReference type="InterPro" id="IPR000620">
    <property type="entry name" value="EamA_dom"/>
</dbReference>
<dbReference type="RefSeq" id="WP_127733508.1">
    <property type="nucleotide sequence ID" value="NZ_SACP01000035.1"/>
</dbReference>
<dbReference type="AlphaFoldDB" id="A0A3S3U2N5"/>
<feature type="transmembrane region" description="Helical" evidence="6">
    <location>
        <begin position="36"/>
        <end position="60"/>
    </location>
</feature>
<feature type="transmembrane region" description="Helical" evidence="6">
    <location>
        <begin position="124"/>
        <end position="146"/>
    </location>
</feature>
<feature type="transmembrane region" description="Helical" evidence="6">
    <location>
        <begin position="210"/>
        <end position="229"/>
    </location>
</feature>
<dbReference type="InterPro" id="IPR037185">
    <property type="entry name" value="EmrE-like"/>
</dbReference>
<feature type="transmembrane region" description="Helical" evidence="6">
    <location>
        <begin position="241"/>
        <end position="260"/>
    </location>
</feature>
<evidence type="ECO:0000313" key="8">
    <source>
        <dbReference type="EMBL" id="RVU14116.1"/>
    </source>
</evidence>
<feature type="domain" description="EamA" evidence="7">
    <location>
        <begin position="153"/>
        <end position="283"/>
    </location>
</feature>
<evidence type="ECO:0000256" key="4">
    <source>
        <dbReference type="ARBA" id="ARBA00022989"/>
    </source>
</evidence>
<dbReference type="PANTHER" id="PTHR22911">
    <property type="entry name" value="ACYL-MALONYL CONDENSING ENZYME-RELATED"/>
    <property type="match status" value="1"/>
</dbReference>
<comment type="subcellular location">
    <subcellularLocation>
        <location evidence="1">Membrane</location>
        <topology evidence="1">Multi-pass membrane protein</topology>
    </subcellularLocation>
</comment>
<evidence type="ECO:0000256" key="1">
    <source>
        <dbReference type="ARBA" id="ARBA00004141"/>
    </source>
</evidence>
<dbReference type="EMBL" id="SACP01000035">
    <property type="protein sequence ID" value="RVU14116.1"/>
    <property type="molecule type" value="Genomic_DNA"/>
</dbReference>
<feature type="domain" description="EamA" evidence="7">
    <location>
        <begin position="11"/>
        <end position="140"/>
    </location>
</feature>
<sequence length="299" mass="30252">MSPPRSPAAAVLQAALGIALLSLMDATIKGLADRHAVAVIAFVRYAVGSAIMLGLVAVLRPGRPSAETLRTNGVRAVLVVATALCFFHGLSALPLAEALALSFLSPVFIALFAAGFLREPVRGAVWAALVVGLVGVAVVVGGQVGAESGGSAWGVAAVLASALTYALSMVLLRARARQDPVVTIVAIQNVGPALMLAGPAALSWGPVAPWDWALLVLVGALGVAGHLVLARAYARAEAGRLAVMEYTALLWAIGLGFLAYGEVPGVATLAGAALILAGSWLALRARPAPKAALRTSPST</sequence>
<evidence type="ECO:0000313" key="9">
    <source>
        <dbReference type="Proteomes" id="UP000286997"/>
    </source>
</evidence>
<dbReference type="PANTHER" id="PTHR22911:SF6">
    <property type="entry name" value="SOLUTE CARRIER FAMILY 35 MEMBER G1"/>
    <property type="match status" value="1"/>
</dbReference>
<proteinExistence type="inferred from homology"/>
<feature type="transmembrane region" description="Helical" evidence="6">
    <location>
        <begin position="184"/>
        <end position="204"/>
    </location>
</feature>
<keyword evidence="9" id="KW-1185">Reference proteome</keyword>
<feature type="transmembrane region" description="Helical" evidence="6">
    <location>
        <begin position="72"/>
        <end position="93"/>
    </location>
</feature>
<keyword evidence="5 6" id="KW-0472">Membrane</keyword>